<feature type="region of interest" description="Disordered" evidence="2">
    <location>
        <begin position="276"/>
        <end position="319"/>
    </location>
</feature>
<reference evidence="3 4" key="1">
    <citation type="submission" date="2019-07" db="EMBL/GenBank/DDBJ databases">
        <title>Genomes of Cafeteria roenbergensis.</title>
        <authorList>
            <person name="Fischer M.G."/>
            <person name="Hackl T."/>
            <person name="Roman M."/>
        </authorList>
    </citation>
    <scope>NUCLEOTIDE SEQUENCE [LARGE SCALE GENOMIC DNA]</scope>
    <source>
        <strain evidence="3 4">BVI</strain>
    </source>
</reference>
<protein>
    <submittedName>
        <fullName evidence="3">Uncharacterized protein</fullName>
    </submittedName>
</protein>
<proteinExistence type="predicted"/>
<evidence type="ECO:0000313" key="3">
    <source>
        <dbReference type="EMBL" id="KAA0150477.1"/>
    </source>
</evidence>
<organism evidence="3 4">
    <name type="scientific">Cafeteria roenbergensis</name>
    <name type="common">Marine flagellate</name>
    <dbReference type="NCBI Taxonomy" id="33653"/>
    <lineage>
        <taxon>Eukaryota</taxon>
        <taxon>Sar</taxon>
        <taxon>Stramenopiles</taxon>
        <taxon>Bigyra</taxon>
        <taxon>Opalozoa</taxon>
        <taxon>Bicosoecida</taxon>
        <taxon>Cafeteriaceae</taxon>
        <taxon>Cafeteria</taxon>
    </lineage>
</organism>
<gene>
    <name evidence="3" type="ORF">FNF29_05280</name>
</gene>
<keyword evidence="4" id="KW-1185">Reference proteome</keyword>
<dbReference type="EMBL" id="VLTN01000034">
    <property type="protein sequence ID" value="KAA0150477.1"/>
    <property type="molecule type" value="Genomic_DNA"/>
</dbReference>
<keyword evidence="1" id="KW-0175">Coiled coil</keyword>
<accession>A0A5A8CCX9</accession>
<dbReference type="AlphaFoldDB" id="A0A5A8CCX9"/>
<name>A0A5A8CCX9_CAFRO</name>
<feature type="coiled-coil region" evidence="1">
    <location>
        <begin position="77"/>
        <end position="104"/>
    </location>
</feature>
<evidence type="ECO:0000313" key="4">
    <source>
        <dbReference type="Proteomes" id="UP000323011"/>
    </source>
</evidence>
<sequence length="470" mass="48103">MAFDGCLSAAGPPAPPGSRICVADLRHGTNDWLNIQDGIRHAILDILTELGRQSHRADAAESALSAAVDRLATKSRVAELESELASERRAVSQLQAAVRALQSDAERRDDAIGALPTHEELEAVVEAALASKADARRVEAAIDEAYSSAAPRAEVDAALRRKASRERVRAALEEAEARSRQRDEDVAAEARRLGARVGSLETALRASNADAGAAARILAEDLDKRVDAATRGTAEAAELAIVPLRREVSQLRGIVESLKSTAVSQADVRRAIQGEAEAAAEGSGDRLQTGNGRVRWESPGHHGVASSQQAGAGDGPLDGWTHAAGVATAAQAAAEAAAEAAAKAAAAAEGAAERSANASRLCSTEASAAASSAADAAGSAAAASRRDTVSSSHLEGTAAGRVKWVEAELERIRGEVAGMEALVGRVAAVESSTAALRTSCDRASSSAKAVGSFLTALQDQALPDSALPAG</sequence>
<evidence type="ECO:0000256" key="1">
    <source>
        <dbReference type="SAM" id="Coils"/>
    </source>
</evidence>
<dbReference type="Proteomes" id="UP000323011">
    <property type="component" value="Unassembled WGS sequence"/>
</dbReference>
<evidence type="ECO:0000256" key="2">
    <source>
        <dbReference type="SAM" id="MobiDB-lite"/>
    </source>
</evidence>
<comment type="caution">
    <text evidence="3">The sequence shown here is derived from an EMBL/GenBank/DDBJ whole genome shotgun (WGS) entry which is preliminary data.</text>
</comment>